<dbReference type="EMBL" id="ASHM01049394">
    <property type="protein sequence ID" value="PNX85696.1"/>
    <property type="molecule type" value="Genomic_DNA"/>
</dbReference>
<dbReference type="Proteomes" id="UP000236291">
    <property type="component" value="Unassembled WGS sequence"/>
</dbReference>
<evidence type="ECO:0000313" key="1">
    <source>
        <dbReference type="EMBL" id="PNX85696.1"/>
    </source>
</evidence>
<proteinExistence type="predicted"/>
<dbReference type="PANTHER" id="PTHR31549">
    <property type="entry name" value="PROTEIN, PUTATIVE (DUF247)-RELATED-RELATED"/>
    <property type="match status" value="1"/>
</dbReference>
<comment type="caution">
    <text evidence="1">The sequence shown here is derived from an EMBL/GenBank/DDBJ whole genome shotgun (WGS) entry which is preliminary data.</text>
</comment>
<dbReference type="AlphaFoldDB" id="A0A2K3M4H9"/>
<sequence length="274" mass="31677">MMASHTTLPEKFVELQNAKVTRRNSNPKIQRVPEHLRNRENVKEHYLPKLVSIGPIHHGKENLKLGEKYKLVWAAQYIENAGLNSWNLYNKIVLKIDELKGLFAEDVLTATGESLNGFGSLDEKLSWILFLDGCSLLHIVADNVYLKDDQLGIVMMDVLLLENQIPLDVLYLLWNNEDASKNELVDIMKDFLKCHQWAKPAKATKLKDTWRSRLQYYQDTIKKFITSGFAVQKEEEHGAGNEFSPPISRPTHLLDLQRRMILDIKFCCEVQINY</sequence>
<organism evidence="1 2">
    <name type="scientific">Trifolium pratense</name>
    <name type="common">Red clover</name>
    <dbReference type="NCBI Taxonomy" id="57577"/>
    <lineage>
        <taxon>Eukaryota</taxon>
        <taxon>Viridiplantae</taxon>
        <taxon>Streptophyta</taxon>
        <taxon>Embryophyta</taxon>
        <taxon>Tracheophyta</taxon>
        <taxon>Spermatophyta</taxon>
        <taxon>Magnoliopsida</taxon>
        <taxon>eudicotyledons</taxon>
        <taxon>Gunneridae</taxon>
        <taxon>Pentapetalae</taxon>
        <taxon>rosids</taxon>
        <taxon>fabids</taxon>
        <taxon>Fabales</taxon>
        <taxon>Fabaceae</taxon>
        <taxon>Papilionoideae</taxon>
        <taxon>50 kb inversion clade</taxon>
        <taxon>NPAAA clade</taxon>
        <taxon>Hologalegina</taxon>
        <taxon>IRL clade</taxon>
        <taxon>Trifolieae</taxon>
        <taxon>Trifolium</taxon>
    </lineage>
</organism>
<name>A0A2K3M4H9_TRIPR</name>
<reference evidence="1 2" key="1">
    <citation type="journal article" date="2014" name="Am. J. Bot.">
        <title>Genome assembly and annotation for red clover (Trifolium pratense; Fabaceae).</title>
        <authorList>
            <person name="Istvanek J."/>
            <person name="Jaros M."/>
            <person name="Krenek A."/>
            <person name="Repkova J."/>
        </authorList>
    </citation>
    <scope>NUCLEOTIDE SEQUENCE [LARGE SCALE GENOMIC DNA]</scope>
    <source>
        <strain evidence="2">cv. Tatra</strain>
        <tissue evidence="1">Young leaves</tissue>
    </source>
</reference>
<gene>
    <name evidence="1" type="ORF">L195_g041768</name>
</gene>
<accession>A0A2K3M4H9</accession>
<evidence type="ECO:0000313" key="2">
    <source>
        <dbReference type="Proteomes" id="UP000236291"/>
    </source>
</evidence>
<protein>
    <recommendedName>
        <fullName evidence="3">DUF247 domain protein</fullName>
    </recommendedName>
</protein>
<dbReference type="STRING" id="57577.A0A2K3M4H9"/>
<dbReference type="PANTHER" id="PTHR31549:SF191">
    <property type="entry name" value="DUF247 DOMAIN PROTEIN"/>
    <property type="match status" value="1"/>
</dbReference>
<dbReference type="Pfam" id="PF03140">
    <property type="entry name" value="DUF247"/>
    <property type="match status" value="1"/>
</dbReference>
<dbReference type="ExpressionAtlas" id="A0A2K3M4H9">
    <property type="expression patterns" value="baseline"/>
</dbReference>
<evidence type="ECO:0008006" key="3">
    <source>
        <dbReference type="Google" id="ProtNLM"/>
    </source>
</evidence>
<reference evidence="1 2" key="2">
    <citation type="journal article" date="2017" name="Front. Plant Sci.">
        <title>Gene Classification and Mining of Molecular Markers Useful in Red Clover (Trifolium pratense) Breeding.</title>
        <authorList>
            <person name="Istvanek J."/>
            <person name="Dluhosova J."/>
            <person name="Dluhos P."/>
            <person name="Patkova L."/>
            <person name="Nedelnik J."/>
            <person name="Repkova J."/>
        </authorList>
    </citation>
    <scope>NUCLEOTIDE SEQUENCE [LARGE SCALE GENOMIC DNA]</scope>
    <source>
        <strain evidence="2">cv. Tatra</strain>
        <tissue evidence="1">Young leaves</tissue>
    </source>
</reference>
<dbReference type="InterPro" id="IPR004158">
    <property type="entry name" value="DUF247_pln"/>
</dbReference>